<organism evidence="2 3">
    <name type="scientific">Winogradskyella aquimaris</name>
    <dbReference type="NCBI Taxonomy" id="864074"/>
    <lineage>
        <taxon>Bacteria</taxon>
        <taxon>Pseudomonadati</taxon>
        <taxon>Bacteroidota</taxon>
        <taxon>Flavobacteriia</taxon>
        <taxon>Flavobacteriales</taxon>
        <taxon>Flavobacteriaceae</taxon>
        <taxon>Winogradskyella</taxon>
    </lineage>
</organism>
<keyword evidence="3" id="KW-1185">Reference proteome</keyword>
<proteinExistence type="predicted"/>
<comment type="caution">
    <text evidence="2">The sequence shown here is derived from an EMBL/GenBank/DDBJ whole genome shotgun (WGS) entry which is preliminary data.</text>
</comment>
<accession>A0ABU5EPV8</accession>
<evidence type="ECO:0000313" key="2">
    <source>
        <dbReference type="EMBL" id="MDY2586906.1"/>
    </source>
</evidence>
<feature type="chain" id="PRO_5046905383" description="Lipocalin-like domain-containing protein" evidence="1">
    <location>
        <begin position="18"/>
        <end position="301"/>
    </location>
</feature>
<feature type="signal peptide" evidence="1">
    <location>
        <begin position="1"/>
        <end position="17"/>
    </location>
</feature>
<name>A0ABU5EPV8_9FLAO</name>
<dbReference type="RefSeq" id="WP_320555282.1">
    <property type="nucleotide sequence ID" value="NZ_JAXDAE010000004.1"/>
</dbReference>
<protein>
    <recommendedName>
        <fullName evidence="4">Lipocalin-like domain-containing protein</fullName>
    </recommendedName>
</protein>
<keyword evidence="1" id="KW-0732">Signal</keyword>
<evidence type="ECO:0000256" key="1">
    <source>
        <dbReference type="SAM" id="SignalP"/>
    </source>
</evidence>
<dbReference type="Proteomes" id="UP001285855">
    <property type="component" value="Unassembled WGS sequence"/>
</dbReference>
<gene>
    <name evidence="2" type="ORF">SNF14_06115</name>
</gene>
<reference evidence="2 3" key="1">
    <citation type="submission" date="2023-11" db="EMBL/GenBank/DDBJ databases">
        <title>Winogradskyella pelagius sp. nov., isolated from coastal sediment.</title>
        <authorList>
            <person name="Li F."/>
        </authorList>
    </citation>
    <scope>NUCLEOTIDE SEQUENCE [LARGE SCALE GENOMIC DNA]</scope>
    <source>
        <strain evidence="2 3">KCTC 23502</strain>
    </source>
</reference>
<dbReference type="EMBL" id="JAXDAE010000004">
    <property type="protein sequence ID" value="MDY2586906.1"/>
    <property type="molecule type" value="Genomic_DNA"/>
</dbReference>
<evidence type="ECO:0008006" key="4">
    <source>
        <dbReference type="Google" id="ProtNLM"/>
    </source>
</evidence>
<evidence type="ECO:0000313" key="3">
    <source>
        <dbReference type="Proteomes" id="UP001285855"/>
    </source>
</evidence>
<sequence length="301" mass="33686">MVRKILMLVVFATLFMAINCDNEPYEGEIITDDDLCQEAIETTEIAAQNFLVANSDNYVMLCLVYREALLDQIDICGDEDGSLQFLLEELANCDEELDPCEEATAETELARIIYESAAGETIEALCNNYKEALQNQIALCGDDGTLQSTLDELGDCVPEVVDVVGTWKLVSWITDELRDLNNDGIVTNNYLDDIDCYDNETIDFNADGTGTMFLRSVAEFTFTPTATGEDFFTNCTEIMEDKTFTWTETINSVTMFFTDGTSLSLFKNGNLYTAIDDAFYAESTVDDSVITERITFVYNKL</sequence>